<evidence type="ECO:0000256" key="11">
    <source>
        <dbReference type="ARBA" id="ARBA00023444"/>
    </source>
</evidence>
<evidence type="ECO:0000256" key="9">
    <source>
        <dbReference type="ARBA" id="ARBA00023136"/>
    </source>
</evidence>
<comment type="caution">
    <text evidence="13">The sequence shown here is derived from an EMBL/GenBank/DDBJ whole genome shotgun (WGS) entry which is preliminary data.</text>
</comment>
<dbReference type="GO" id="GO:0046872">
    <property type="term" value="F:metal ion binding"/>
    <property type="evidence" value="ECO:0007669"/>
    <property type="project" value="UniProtKB-KW"/>
</dbReference>
<keyword evidence="8" id="KW-0350">Heme biosynthesis</keyword>
<dbReference type="PANTHER" id="PTHR35457">
    <property type="entry name" value="HEME A SYNTHASE"/>
    <property type="match status" value="1"/>
</dbReference>
<evidence type="ECO:0000256" key="8">
    <source>
        <dbReference type="ARBA" id="ARBA00023133"/>
    </source>
</evidence>
<accession>A0A2T0S8L3</accession>
<evidence type="ECO:0000256" key="12">
    <source>
        <dbReference type="SAM" id="Phobius"/>
    </source>
</evidence>
<evidence type="ECO:0000256" key="10">
    <source>
        <dbReference type="ARBA" id="ARBA00023157"/>
    </source>
</evidence>
<keyword evidence="5 12" id="KW-1133">Transmembrane helix</keyword>
<feature type="transmembrane region" description="Helical" evidence="12">
    <location>
        <begin position="110"/>
        <end position="130"/>
    </location>
</feature>
<feature type="transmembrane region" description="Helical" evidence="12">
    <location>
        <begin position="136"/>
        <end position="158"/>
    </location>
</feature>
<evidence type="ECO:0000256" key="5">
    <source>
        <dbReference type="ARBA" id="ARBA00022989"/>
    </source>
</evidence>
<keyword evidence="3 12" id="KW-0812">Transmembrane</keyword>
<dbReference type="PANTHER" id="PTHR35457:SF1">
    <property type="entry name" value="HEME A SYNTHASE"/>
    <property type="match status" value="1"/>
</dbReference>
<evidence type="ECO:0000256" key="4">
    <source>
        <dbReference type="ARBA" id="ARBA00022723"/>
    </source>
</evidence>
<dbReference type="InterPro" id="IPR003780">
    <property type="entry name" value="COX15/CtaA_fam"/>
</dbReference>
<feature type="transmembrane region" description="Helical" evidence="12">
    <location>
        <begin position="84"/>
        <end position="103"/>
    </location>
</feature>
<feature type="transmembrane region" description="Helical" evidence="12">
    <location>
        <begin position="257"/>
        <end position="274"/>
    </location>
</feature>
<keyword evidence="7" id="KW-0408">Iron</keyword>
<feature type="transmembrane region" description="Helical" evidence="12">
    <location>
        <begin position="280"/>
        <end position="302"/>
    </location>
</feature>
<dbReference type="GO" id="GO:0016491">
    <property type="term" value="F:oxidoreductase activity"/>
    <property type="evidence" value="ECO:0007669"/>
    <property type="project" value="UniProtKB-KW"/>
</dbReference>
<keyword evidence="2" id="KW-1003">Cell membrane</keyword>
<keyword evidence="6" id="KW-0560">Oxidoreductase</keyword>
<comment type="subcellular location">
    <subcellularLocation>
        <location evidence="1">Membrane</location>
        <topology evidence="1">Multi-pass membrane protein</topology>
    </subcellularLocation>
</comment>
<keyword evidence="10" id="KW-1015">Disulfide bond</keyword>
<feature type="transmembrane region" description="Helical" evidence="12">
    <location>
        <begin position="179"/>
        <end position="201"/>
    </location>
</feature>
<dbReference type="InterPro" id="IPR050450">
    <property type="entry name" value="COX15/CtaA_HemeA_synthase"/>
</dbReference>
<evidence type="ECO:0000313" key="13">
    <source>
        <dbReference type="EMBL" id="PRY29721.1"/>
    </source>
</evidence>
<evidence type="ECO:0000256" key="7">
    <source>
        <dbReference type="ARBA" id="ARBA00023004"/>
    </source>
</evidence>
<organism evidence="13 14">
    <name type="scientific">Umezawaea tangerina</name>
    <dbReference type="NCBI Taxonomy" id="84725"/>
    <lineage>
        <taxon>Bacteria</taxon>
        <taxon>Bacillati</taxon>
        <taxon>Actinomycetota</taxon>
        <taxon>Actinomycetes</taxon>
        <taxon>Pseudonocardiales</taxon>
        <taxon>Pseudonocardiaceae</taxon>
        <taxon>Umezawaea</taxon>
    </lineage>
</organism>
<name>A0A2T0S8L3_9PSEU</name>
<dbReference type="GO" id="GO:0006784">
    <property type="term" value="P:heme A biosynthetic process"/>
    <property type="evidence" value="ECO:0007669"/>
    <property type="project" value="InterPro"/>
</dbReference>
<feature type="transmembrane region" description="Helical" evidence="12">
    <location>
        <begin position="221"/>
        <end position="245"/>
    </location>
</feature>
<evidence type="ECO:0000256" key="2">
    <source>
        <dbReference type="ARBA" id="ARBA00022475"/>
    </source>
</evidence>
<dbReference type="Proteomes" id="UP000239494">
    <property type="component" value="Unassembled WGS sequence"/>
</dbReference>
<gene>
    <name evidence="13" type="ORF">CLV43_12570</name>
</gene>
<keyword evidence="4" id="KW-0479">Metal-binding</keyword>
<keyword evidence="14" id="KW-1185">Reference proteome</keyword>
<proteinExistence type="predicted"/>
<protein>
    <submittedName>
        <fullName evidence="13">Cytochrome c oxidase assembly protein subunit 15</fullName>
    </submittedName>
</protein>
<sequence length="328" mass="34522">MPSYHRAVSVPPWFTTRLLALQRAIAVALVIAQGGIAVTGSVVRVTGSGLGCPTWPQCVAGSLTPVAHPEVGPLHQWVEFGNRTLTGVVGVIAGLIVVAAWLGRPRRRRVLGLALVQLGGVALQAVIGGITVLTGLLWWTVSVHFLVSMGLVWMAVLLHRSLAEGDEPADTLLPRPLMALQVLQGVVLGFLLLAGTFVTAAGPHAGDSDTPRLALPVDNLAQVHADLLFLFLGMLTALGFAIRALSEDTVLRRRFRVLVAVVLSQGALGMVQYWTGVPEVLVSLHVLGAGAVVVATAALWVASRSRGPVPSQGVDDVHERLDLAEQTA</sequence>
<dbReference type="AlphaFoldDB" id="A0A2T0S8L3"/>
<keyword evidence="9 12" id="KW-0472">Membrane</keyword>
<comment type="pathway">
    <text evidence="11">Porphyrin-containing compound metabolism.</text>
</comment>
<evidence type="ECO:0000256" key="1">
    <source>
        <dbReference type="ARBA" id="ARBA00004141"/>
    </source>
</evidence>
<feature type="transmembrane region" description="Helical" evidence="12">
    <location>
        <begin position="21"/>
        <end position="43"/>
    </location>
</feature>
<evidence type="ECO:0000313" key="14">
    <source>
        <dbReference type="Proteomes" id="UP000239494"/>
    </source>
</evidence>
<dbReference type="EMBL" id="PVTF01000025">
    <property type="protein sequence ID" value="PRY29721.1"/>
    <property type="molecule type" value="Genomic_DNA"/>
</dbReference>
<evidence type="ECO:0000256" key="6">
    <source>
        <dbReference type="ARBA" id="ARBA00023002"/>
    </source>
</evidence>
<dbReference type="Pfam" id="PF02628">
    <property type="entry name" value="COX15-CtaA"/>
    <property type="match status" value="1"/>
</dbReference>
<evidence type="ECO:0000256" key="3">
    <source>
        <dbReference type="ARBA" id="ARBA00022692"/>
    </source>
</evidence>
<reference evidence="13 14" key="1">
    <citation type="submission" date="2018-03" db="EMBL/GenBank/DDBJ databases">
        <title>Genomic Encyclopedia of Archaeal and Bacterial Type Strains, Phase II (KMG-II): from individual species to whole genera.</title>
        <authorList>
            <person name="Goeker M."/>
        </authorList>
    </citation>
    <scope>NUCLEOTIDE SEQUENCE [LARGE SCALE GENOMIC DNA]</scope>
    <source>
        <strain evidence="13 14">DSM 44720</strain>
    </source>
</reference>
<dbReference type="GO" id="GO:0016020">
    <property type="term" value="C:membrane"/>
    <property type="evidence" value="ECO:0007669"/>
    <property type="project" value="UniProtKB-SubCell"/>
</dbReference>